<accession>A0ABD1V146</accession>
<dbReference type="EMBL" id="JBFOLJ010000006">
    <property type="protein sequence ID" value="KAL2531034.1"/>
    <property type="molecule type" value="Genomic_DNA"/>
</dbReference>
<dbReference type="Proteomes" id="UP001604277">
    <property type="component" value="Unassembled WGS sequence"/>
</dbReference>
<protein>
    <submittedName>
        <fullName evidence="1">Uncharacterized protein</fullName>
    </submittedName>
</protein>
<reference evidence="2" key="1">
    <citation type="submission" date="2024-07" db="EMBL/GenBank/DDBJ databases">
        <title>Two chromosome-level genome assemblies of Korean endemic species Abeliophyllum distichum and Forsythia ovata (Oleaceae).</title>
        <authorList>
            <person name="Jang H."/>
        </authorList>
    </citation>
    <scope>NUCLEOTIDE SEQUENCE [LARGE SCALE GENOMIC DNA]</scope>
</reference>
<dbReference type="PANTHER" id="PTHR33144:SF46">
    <property type="entry name" value="OS04G0610000 PROTEIN"/>
    <property type="match status" value="1"/>
</dbReference>
<keyword evidence="2" id="KW-1185">Reference proteome</keyword>
<organism evidence="1 2">
    <name type="scientific">Forsythia ovata</name>
    <dbReference type="NCBI Taxonomy" id="205694"/>
    <lineage>
        <taxon>Eukaryota</taxon>
        <taxon>Viridiplantae</taxon>
        <taxon>Streptophyta</taxon>
        <taxon>Embryophyta</taxon>
        <taxon>Tracheophyta</taxon>
        <taxon>Spermatophyta</taxon>
        <taxon>Magnoliopsida</taxon>
        <taxon>eudicotyledons</taxon>
        <taxon>Gunneridae</taxon>
        <taxon>Pentapetalae</taxon>
        <taxon>asterids</taxon>
        <taxon>lamiids</taxon>
        <taxon>Lamiales</taxon>
        <taxon>Oleaceae</taxon>
        <taxon>Forsythieae</taxon>
        <taxon>Forsythia</taxon>
    </lineage>
</organism>
<evidence type="ECO:0000313" key="1">
    <source>
        <dbReference type="EMBL" id="KAL2531034.1"/>
    </source>
</evidence>
<dbReference type="PANTHER" id="PTHR33144">
    <property type="entry name" value="OS10G0409366 PROTEIN-RELATED"/>
    <property type="match status" value="1"/>
</dbReference>
<name>A0ABD1V146_9LAMI</name>
<comment type="caution">
    <text evidence="1">The sequence shown here is derived from an EMBL/GenBank/DDBJ whole genome shotgun (WGS) entry which is preliminary data.</text>
</comment>
<gene>
    <name evidence="1" type="ORF">Fot_23635</name>
</gene>
<evidence type="ECO:0000313" key="2">
    <source>
        <dbReference type="Proteomes" id="UP001604277"/>
    </source>
</evidence>
<proteinExistence type="predicted"/>
<dbReference type="AlphaFoldDB" id="A0ABD1V146"/>
<sequence length="171" mass="19890">MKTKPRDTYDLDGGDDIPFDNDLYGNGNLSDDVEDYNINLMRNDKCSRTSQVGVLGENTSGETPSYFRDGVVIGPNSTELFSLAGRLGRDANLLPFHFLKWPLVDIEYKNRVMMEIKQHFDFSYECNKHVLKQLNAPWKDEKRDMKREYFTPFATREERIANRPDKVPEDQ</sequence>